<organism evidence="6 7">
    <name type="scientific">Brettanomyces naardenensis</name>
    <name type="common">Yeast</name>
    <dbReference type="NCBI Taxonomy" id="13370"/>
    <lineage>
        <taxon>Eukaryota</taxon>
        <taxon>Fungi</taxon>
        <taxon>Dikarya</taxon>
        <taxon>Ascomycota</taxon>
        <taxon>Saccharomycotina</taxon>
        <taxon>Pichiomycetes</taxon>
        <taxon>Pichiales</taxon>
        <taxon>Pichiaceae</taxon>
        <taxon>Brettanomyces</taxon>
    </lineage>
</organism>
<accession>A0A448YR45</accession>
<dbReference type="PANTHER" id="PTHR21286:SF0">
    <property type="entry name" value="NUCLEAR PORE COMPLEX PROTEIN NUP160"/>
    <property type="match status" value="1"/>
</dbReference>
<evidence type="ECO:0000313" key="6">
    <source>
        <dbReference type="EMBL" id="VEU23371.1"/>
    </source>
</evidence>
<dbReference type="GO" id="GO:0005643">
    <property type="term" value="C:nuclear pore"/>
    <property type="evidence" value="ECO:0007669"/>
    <property type="project" value="TreeGrafter"/>
</dbReference>
<dbReference type="InParanoid" id="A0A448YR45"/>
<dbReference type="OrthoDB" id="67716at2759"/>
<evidence type="ECO:0000256" key="2">
    <source>
        <dbReference type="ARBA" id="ARBA00022448"/>
    </source>
</evidence>
<sequence>MNEGSRSYTEIPVVLRPSASYLAIHLPTDTSKLATQEELASSGLHIEQHASSDSNEATLFGGFCQISAKDSLLRTIGYRIPESKRSISLTPLLFNNSLDLQLQNIIFTLSVAIRDSSVTVIENSAKGDSIIVDIITETNLVISLSIDLKAFLTNASPMLQVSNFREWSSYSVPYFFNRRKPLFLKPLDSLNSIVGLVDGGLLLLTRDSPLNEFVVTPLSDVSYFENLKSKFFSQKSATSIPDEIEIQSQKVSTRSVLDAVTIGKNILLTLSIGKLLKVWSVDTGKNIYSYDLSELLPESLGPVLISRCLPKQLFHVLDDDLFALFLPIGSNYLKIFRLKADGSVSQLKDLESPLPSANWLFHSFDAKLEDSKVAVWISWCFGNNTLLQKCEIAQDGTAVWNECLNASEARAVDDRDFHRKIQNATNPESLSRLGLRHTLDALQYDSSMLKSAVALFNRNYGFALSELSLKEKILRLVDQNLDPQSADYLSNLKKQWVRFDNVCSEVAKSTQGIVSVSYDRSIEEDDGFFWLMKTHNYSLVKRSSISDILSSGTSVIPESLDKLLQIEGIDFVSLKSLVELLNAFRQGFSSGGILKIEQNIYDSSPSQPTEKLMSAIFEGVIAGNIDSSTIGQLLQSLNSTPNCLEGMQFLTNLTTLNPLDYLPVKGVLMGNAGDGLISSNIRTEAILAKNILLELLLIVLTVDISEPMVKLFEKASTLLKRFDLILVGLNLTLDSERKQLADYGQPSNSLVMSYLKQFYEGGALVGNRNLNLLTNDVFGKLTSSEFGYFVVSSLLSCDADVGLISGLLPDLEPRTPITLMLTGLVHLKAKDSSAYEAFHQSADSICKEGERHISRVERIAIEPISSTANLLLVDSKVEYFYNLSLLFESAGLESVALKFSLDALSTKNDLHDDSDDTVILAKIFQLSLKLNEFKLSYDTILMMSPKNRKHPIKQFIYKLFHRNQLSKILEFQFTQDFDTVDDLIYDLGESSALSGDLTNALKYYRTCYSLRLKEGDFRAAVESLYRFNCIGFQLVNLHRYNNVKLLLDNYLIVFNLLHTLKDEDRWVLKRPVHLQAESSEGMEVDAGESLQGDKFVTLSELEQEYNQLNAKYGDGVIV</sequence>
<proteinExistence type="predicted"/>
<dbReference type="Pfam" id="PF23300">
    <property type="entry name" value="HEAT_Nup120"/>
    <property type="match status" value="1"/>
</dbReference>
<keyword evidence="7" id="KW-1185">Reference proteome</keyword>
<dbReference type="GO" id="GO:0017056">
    <property type="term" value="F:structural constituent of nuclear pore"/>
    <property type="evidence" value="ECO:0007669"/>
    <property type="project" value="TreeGrafter"/>
</dbReference>
<dbReference type="EMBL" id="CAACVR010000045">
    <property type="protein sequence ID" value="VEU23371.1"/>
    <property type="molecule type" value="Genomic_DNA"/>
</dbReference>
<keyword evidence="2" id="KW-0813">Transport</keyword>
<keyword evidence="3" id="KW-0539">Nucleus</keyword>
<evidence type="ECO:0000259" key="4">
    <source>
        <dbReference type="Pfam" id="PF11715"/>
    </source>
</evidence>
<dbReference type="InterPro" id="IPR059141">
    <property type="entry name" value="Beta-prop_Nup120_160"/>
</dbReference>
<evidence type="ECO:0000259" key="5">
    <source>
        <dbReference type="Pfam" id="PF23300"/>
    </source>
</evidence>
<name>A0A448YR45_BRENA</name>
<evidence type="ECO:0000256" key="1">
    <source>
        <dbReference type="ARBA" id="ARBA00004123"/>
    </source>
</evidence>
<dbReference type="STRING" id="13370.A0A448YR45"/>
<dbReference type="InterPro" id="IPR056548">
    <property type="entry name" value="HEAT_Nup120"/>
</dbReference>
<feature type="domain" description="Nucleoporin nup120-like HEAT repeat" evidence="5">
    <location>
        <begin position="811"/>
        <end position="960"/>
    </location>
</feature>
<comment type="subcellular location">
    <subcellularLocation>
        <location evidence="1">Nucleus</location>
    </subcellularLocation>
</comment>
<feature type="domain" description="Nucleoporin Nup120/160 beta-propeller" evidence="4">
    <location>
        <begin position="74"/>
        <end position="544"/>
    </location>
</feature>
<dbReference type="PANTHER" id="PTHR21286">
    <property type="entry name" value="NUCLEAR PORE COMPLEX PROTEIN NUP160"/>
    <property type="match status" value="1"/>
</dbReference>
<dbReference type="Pfam" id="PF11715">
    <property type="entry name" value="Beta-prop_Nup120_160"/>
    <property type="match status" value="1"/>
</dbReference>
<dbReference type="Proteomes" id="UP000290900">
    <property type="component" value="Unassembled WGS sequence"/>
</dbReference>
<dbReference type="InterPro" id="IPR021717">
    <property type="entry name" value="Nucleoporin_Nup160"/>
</dbReference>
<dbReference type="AlphaFoldDB" id="A0A448YR45"/>
<gene>
    <name evidence="6" type="ORF">BRENAR_LOCUS4102</name>
</gene>
<evidence type="ECO:0000256" key="3">
    <source>
        <dbReference type="ARBA" id="ARBA00023242"/>
    </source>
</evidence>
<protein>
    <submittedName>
        <fullName evidence="6">DEKNAAC104526</fullName>
    </submittedName>
</protein>
<reference evidence="6 7" key="1">
    <citation type="submission" date="2018-12" db="EMBL/GenBank/DDBJ databases">
        <authorList>
            <person name="Tiukova I."/>
            <person name="Dainat J."/>
        </authorList>
    </citation>
    <scope>NUCLEOTIDE SEQUENCE [LARGE SCALE GENOMIC DNA]</scope>
</reference>
<evidence type="ECO:0000313" key="7">
    <source>
        <dbReference type="Proteomes" id="UP000290900"/>
    </source>
</evidence>